<organism evidence="1 2">
    <name type="scientific">Zootermopsis nevadensis</name>
    <name type="common">Dampwood termite</name>
    <dbReference type="NCBI Taxonomy" id="136037"/>
    <lineage>
        <taxon>Eukaryota</taxon>
        <taxon>Metazoa</taxon>
        <taxon>Ecdysozoa</taxon>
        <taxon>Arthropoda</taxon>
        <taxon>Hexapoda</taxon>
        <taxon>Insecta</taxon>
        <taxon>Pterygota</taxon>
        <taxon>Neoptera</taxon>
        <taxon>Polyneoptera</taxon>
        <taxon>Dictyoptera</taxon>
        <taxon>Blattodea</taxon>
        <taxon>Blattoidea</taxon>
        <taxon>Termitoidae</taxon>
        <taxon>Termopsidae</taxon>
        <taxon>Zootermopsis</taxon>
    </lineage>
</organism>
<gene>
    <name evidence="1" type="ORF">L798_06068</name>
</gene>
<reference evidence="1 2" key="1">
    <citation type="journal article" date="2014" name="Nat. Commun.">
        <title>Molecular traces of alternative social organization in a termite genome.</title>
        <authorList>
            <person name="Terrapon N."/>
            <person name="Li C."/>
            <person name="Robertson H.M."/>
            <person name="Ji L."/>
            <person name="Meng X."/>
            <person name="Booth W."/>
            <person name="Chen Z."/>
            <person name="Childers C.P."/>
            <person name="Glastad K.M."/>
            <person name="Gokhale K."/>
            <person name="Gowin J."/>
            <person name="Gronenberg W."/>
            <person name="Hermansen R.A."/>
            <person name="Hu H."/>
            <person name="Hunt B.G."/>
            <person name="Huylmans A.K."/>
            <person name="Khalil S.M."/>
            <person name="Mitchell R.D."/>
            <person name="Munoz-Torres M.C."/>
            <person name="Mustard J.A."/>
            <person name="Pan H."/>
            <person name="Reese J.T."/>
            <person name="Scharf M.E."/>
            <person name="Sun F."/>
            <person name="Vogel H."/>
            <person name="Xiao J."/>
            <person name="Yang W."/>
            <person name="Yang Z."/>
            <person name="Yang Z."/>
            <person name="Zhou J."/>
            <person name="Zhu J."/>
            <person name="Brent C.S."/>
            <person name="Elsik C.G."/>
            <person name="Goodisman M.A."/>
            <person name="Liberles D.A."/>
            <person name="Roe R.M."/>
            <person name="Vargo E.L."/>
            <person name="Vilcinskas A."/>
            <person name="Wang J."/>
            <person name="Bornberg-Bauer E."/>
            <person name="Korb J."/>
            <person name="Zhang G."/>
            <person name="Liebig J."/>
        </authorList>
    </citation>
    <scope>NUCLEOTIDE SEQUENCE [LARGE SCALE GENOMIC DNA]</scope>
    <source>
        <tissue evidence="1">Whole organism</tissue>
    </source>
</reference>
<dbReference type="Proteomes" id="UP000027135">
    <property type="component" value="Unassembled WGS sequence"/>
</dbReference>
<name>A0A067RGE2_ZOONE</name>
<evidence type="ECO:0000313" key="1">
    <source>
        <dbReference type="EMBL" id="KDR19276.1"/>
    </source>
</evidence>
<accession>A0A067RGE2</accession>
<proteinExistence type="predicted"/>
<dbReference type="InParanoid" id="A0A067RGE2"/>
<dbReference type="AlphaFoldDB" id="A0A067RGE2"/>
<dbReference type="EMBL" id="KK852655">
    <property type="protein sequence ID" value="KDR19276.1"/>
    <property type="molecule type" value="Genomic_DNA"/>
</dbReference>
<sequence length="69" mass="8115">MSGNHKLKSNLKYFSGIHIFPTGSLELELANTLQKYIDRLGIVHDQSNYMYYVWLPEALIFAPEIQWRD</sequence>
<keyword evidence="2" id="KW-1185">Reference proteome</keyword>
<evidence type="ECO:0000313" key="2">
    <source>
        <dbReference type="Proteomes" id="UP000027135"/>
    </source>
</evidence>
<protein>
    <submittedName>
        <fullName evidence="1">Uncharacterized protein</fullName>
    </submittedName>
</protein>